<comment type="caution">
    <text evidence="1">The sequence shown here is derived from an EMBL/GenBank/DDBJ whole genome shotgun (WGS) entry which is preliminary data.</text>
</comment>
<name>A0ABN1B009_9BACI</name>
<dbReference type="Proteomes" id="UP001500880">
    <property type="component" value="Unassembled WGS sequence"/>
</dbReference>
<sequence length="60" mass="6246">MVWISVGEPAGVWCGADWAGRGGLIPGVSGLIPIFSAQIPGRAPIKVIVSSINNIPDEYL</sequence>
<protein>
    <submittedName>
        <fullName evidence="1">Uncharacterized protein</fullName>
    </submittedName>
</protein>
<gene>
    <name evidence="1" type="ORF">GCM10008986_11180</name>
</gene>
<accession>A0ABN1B009</accession>
<organism evidence="1 2">
    <name type="scientific">Salinibacillus aidingensis</name>
    <dbReference type="NCBI Taxonomy" id="237684"/>
    <lineage>
        <taxon>Bacteria</taxon>
        <taxon>Bacillati</taxon>
        <taxon>Bacillota</taxon>
        <taxon>Bacilli</taxon>
        <taxon>Bacillales</taxon>
        <taxon>Bacillaceae</taxon>
        <taxon>Salinibacillus</taxon>
    </lineage>
</organism>
<evidence type="ECO:0000313" key="2">
    <source>
        <dbReference type="Proteomes" id="UP001500880"/>
    </source>
</evidence>
<keyword evidence="2" id="KW-1185">Reference proteome</keyword>
<reference evidence="1 2" key="1">
    <citation type="journal article" date="2019" name="Int. J. Syst. Evol. Microbiol.">
        <title>The Global Catalogue of Microorganisms (GCM) 10K type strain sequencing project: providing services to taxonomists for standard genome sequencing and annotation.</title>
        <authorList>
            <consortium name="The Broad Institute Genomics Platform"/>
            <consortium name="The Broad Institute Genome Sequencing Center for Infectious Disease"/>
            <person name="Wu L."/>
            <person name="Ma J."/>
        </authorList>
    </citation>
    <scope>NUCLEOTIDE SEQUENCE [LARGE SCALE GENOMIC DNA]</scope>
    <source>
        <strain evidence="1 2">JCM 12389</strain>
    </source>
</reference>
<dbReference type="EMBL" id="BAAADO010000002">
    <property type="protein sequence ID" value="GAA0487448.1"/>
    <property type="molecule type" value="Genomic_DNA"/>
</dbReference>
<dbReference type="RefSeq" id="WP_343838534.1">
    <property type="nucleotide sequence ID" value="NZ_BAAADO010000002.1"/>
</dbReference>
<proteinExistence type="predicted"/>
<evidence type="ECO:0000313" key="1">
    <source>
        <dbReference type="EMBL" id="GAA0487448.1"/>
    </source>
</evidence>